<reference evidence="2 3" key="1">
    <citation type="journal article" date="2021" name="ISME Commun">
        <title>Automated analysis of genomic sequences facilitates high-throughput and comprehensive description of bacteria.</title>
        <authorList>
            <person name="Hitch T.C.A."/>
        </authorList>
    </citation>
    <scope>NUCLEOTIDE SEQUENCE [LARGE SCALE GENOMIC DNA]</scope>
    <source>
        <strain evidence="2 3">Sanger_02</strain>
    </source>
</reference>
<dbReference type="SUPFAM" id="SSF49879">
    <property type="entry name" value="SMAD/FHA domain"/>
    <property type="match status" value="1"/>
</dbReference>
<organism evidence="2 3">
    <name type="scientific">Dorea ammoniilytica</name>
    <dbReference type="NCBI Taxonomy" id="2981788"/>
    <lineage>
        <taxon>Bacteria</taxon>
        <taxon>Bacillati</taxon>
        <taxon>Bacillota</taxon>
        <taxon>Clostridia</taxon>
        <taxon>Lachnospirales</taxon>
        <taxon>Lachnospiraceae</taxon>
        <taxon>Dorea</taxon>
    </lineage>
</organism>
<dbReference type="EMBL" id="JAOQJV010000002">
    <property type="protein sequence ID" value="MCU6699070.1"/>
    <property type="molecule type" value="Genomic_DNA"/>
</dbReference>
<name>A0ABT2S494_9FIRM</name>
<accession>A0ABT2S494</accession>
<dbReference type="CDD" id="cd00060">
    <property type="entry name" value="FHA"/>
    <property type="match status" value="1"/>
</dbReference>
<comment type="caution">
    <text evidence="2">The sequence shown here is derived from an EMBL/GenBank/DDBJ whole genome shotgun (WGS) entry which is preliminary data.</text>
</comment>
<evidence type="ECO:0000259" key="1">
    <source>
        <dbReference type="PROSITE" id="PS50006"/>
    </source>
</evidence>
<protein>
    <submittedName>
        <fullName evidence="2">FHA domain-containing protein</fullName>
    </submittedName>
</protein>
<dbReference type="InterPro" id="IPR000253">
    <property type="entry name" value="FHA_dom"/>
</dbReference>
<proteinExistence type="predicted"/>
<evidence type="ECO:0000313" key="2">
    <source>
        <dbReference type="EMBL" id="MCU6699070.1"/>
    </source>
</evidence>
<dbReference type="SMART" id="SM00240">
    <property type="entry name" value="FHA"/>
    <property type="match status" value="1"/>
</dbReference>
<evidence type="ECO:0000313" key="3">
    <source>
        <dbReference type="Proteomes" id="UP001207605"/>
    </source>
</evidence>
<keyword evidence="3" id="KW-1185">Reference proteome</keyword>
<dbReference type="RefSeq" id="WP_262580816.1">
    <property type="nucleotide sequence ID" value="NZ_JAOQJV010000002.1"/>
</dbReference>
<feature type="domain" description="FHA" evidence="1">
    <location>
        <begin position="121"/>
        <end position="171"/>
    </location>
</feature>
<dbReference type="InterPro" id="IPR008984">
    <property type="entry name" value="SMAD_FHA_dom_sf"/>
</dbReference>
<dbReference type="PROSITE" id="PS50006">
    <property type="entry name" value="FHA_DOMAIN"/>
    <property type="match status" value="1"/>
</dbReference>
<dbReference type="Pfam" id="PF00498">
    <property type="entry name" value="FHA"/>
    <property type="match status" value="1"/>
</dbReference>
<gene>
    <name evidence="2" type="ORF">OCV65_02265</name>
</gene>
<sequence>MKNYLDEWKDIQDVYIPQANTIGFQESVIIRDYIPPRETSVFMPEADGTELLRHEDNETELLTSETDETDLLVNENDDETVLATTEYSGDDETVLAFMAYEPIKLKRVKTQEIVEVTGDEFYIGKQAGNNYVIKDNPMISRKHVRIFKQSGSYWIEDLDSLNHTYIDDSMIQTPVVLTAGMTFRLSTDEVFEVI</sequence>
<dbReference type="Gene3D" id="2.60.200.20">
    <property type="match status" value="1"/>
</dbReference>
<dbReference type="Proteomes" id="UP001207605">
    <property type="component" value="Unassembled WGS sequence"/>
</dbReference>